<organism evidence="2 3">
    <name type="scientific">Nocardiopsis eucommiae</name>
    <dbReference type="NCBI Taxonomy" id="2831970"/>
    <lineage>
        <taxon>Bacteria</taxon>
        <taxon>Bacillati</taxon>
        <taxon>Actinomycetota</taxon>
        <taxon>Actinomycetes</taxon>
        <taxon>Streptosporangiales</taxon>
        <taxon>Nocardiopsidaceae</taxon>
        <taxon>Nocardiopsis</taxon>
    </lineage>
</organism>
<dbReference type="AlphaFoldDB" id="A0A975QKM8"/>
<evidence type="ECO:0000256" key="1">
    <source>
        <dbReference type="SAM" id="MobiDB-lite"/>
    </source>
</evidence>
<evidence type="ECO:0000313" key="2">
    <source>
        <dbReference type="EMBL" id="QVJ01477.1"/>
    </source>
</evidence>
<evidence type="ECO:0000313" key="3">
    <source>
        <dbReference type="Proteomes" id="UP000682416"/>
    </source>
</evidence>
<feature type="region of interest" description="Disordered" evidence="1">
    <location>
        <begin position="1"/>
        <end position="37"/>
    </location>
</feature>
<sequence length="97" mass="10306">MLELGGGYTYEHETAKPFSGNRKEGVEASSKSEGDLDSWSYELRLDASIGSNTPVRLDVTPQGAGPDAGAHGSCWRDPGPRPSRGSRPPRTEHGPLG</sequence>
<dbReference type="Proteomes" id="UP000682416">
    <property type="component" value="Chromosome"/>
</dbReference>
<protein>
    <submittedName>
        <fullName evidence="2">Uncharacterized protein</fullName>
    </submittedName>
</protein>
<accession>A0A975QKM8</accession>
<dbReference type="EMBL" id="CP074402">
    <property type="protein sequence ID" value="QVJ01477.1"/>
    <property type="molecule type" value="Genomic_DNA"/>
</dbReference>
<feature type="region of interest" description="Disordered" evidence="1">
    <location>
        <begin position="50"/>
        <end position="97"/>
    </location>
</feature>
<proteinExistence type="predicted"/>
<reference evidence="2" key="1">
    <citation type="submission" date="2021-05" db="EMBL/GenBank/DDBJ databases">
        <authorList>
            <person name="Kaiqin L."/>
            <person name="Jian G."/>
        </authorList>
    </citation>
    <scope>NUCLEOTIDE SEQUENCE</scope>
    <source>
        <strain evidence="2">HDS5</strain>
    </source>
</reference>
<feature type="compositionally biased region" description="Basic and acidic residues" evidence="1">
    <location>
        <begin position="10"/>
        <end position="34"/>
    </location>
</feature>
<gene>
    <name evidence="2" type="ORF">KGD82_26350</name>
</gene>
<keyword evidence="3" id="KW-1185">Reference proteome</keyword>
<name>A0A975QKM8_9ACTN</name>
<dbReference type="KEGG" id="nec:KGD82_26350"/>